<proteinExistence type="predicted"/>
<protein>
    <recommendedName>
        <fullName evidence="2">GST C-terminal domain-containing protein</fullName>
    </recommendedName>
</protein>
<reference evidence="1" key="1">
    <citation type="journal article" date="2015" name="Nature">
        <title>Complex archaea that bridge the gap between prokaryotes and eukaryotes.</title>
        <authorList>
            <person name="Spang A."/>
            <person name="Saw J.H."/>
            <person name="Jorgensen S.L."/>
            <person name="Zaremba-Niedzwiedzka K."/>
            <person name="Martijn J."/>
            <person name="Lind A.E."/>
            <person name="van Eijk R."/>
            <person name="Schleper C."/>
            <person name="Guy L."/>
            <person name="Ettema T.J."/>
        </authorList>
    </citation>
    <scope>NUCLEOTIDE SEQUENCE</scope>
</reference>
<accession>A0A0F8ZKZ1</accession>
<dbReference type="EMBL" id="LAZR01047322">
    <property type="protein sequence ID" value="KKK94483.1"/>
    <property type="molecule type" value="Genomic_DNA"/>
</dbReference>
<gene>
    <name evidence="1" type="ORF">LCGC14_2682440</name>
</gene>
<organism evidence="1">
    <name type="scientific">marine sediment metagenome</name>
    <dbReference type="NCBI Taxonomy" id="412755"/>
    <lineage>
        <taxon>unclassified sequences</taxon>
        <taxon>metagenomes</taxon>
        <taxon>ecological metagenomes</taxon>
    </lineage>
</organism>
<dbReference type="AlphaFoldDB" id="A0A0F8ZKZ1"/>
<name>A0A0F8ZKZ1_9ZZZZ</name>
<evidence type="ECO:0008006" key="2">
    <source>
        <dbReference type="Google" id="ProtNLM"/>
    </source>
</evidence>
<evidence type="ECO:0000313" key="1">
    <source>
        <dbReference type="EMBL" id="KKK94483.1"/>
    </source>
</evidence>
<sequence>YRSLGTIEDIPRVYPKLQNWIKREDRLQALKESE</sequence>
<feature type="non-terminal residue" evidence="1">
    <location>
        <position position="1"/>
    </location>
</feature>
<comment type="caution">
    <text evidence="1">The sequence shown here is derived from an EMBL/GenBank/DDBJ whole genome shotgun (WGS) entry which is preliminary data.</text>
</comment>